<feature type="compositionally biased region" description="Basic and acidic residues" evidence="1">
    <location>
        <begin position="24"/>
        <end position="44"/>
    </location>
</feature>
<sequence length="112" mass="12365">MRETVHPRAGAGEQRLDMIEQVEVRAPRDRGEGDQPREDLERGGTGRVMAAGKAWSGGVARSSRALGKTLSLARMFAARAQAGIPRGFAARLRGRGTVSRIYFNISELMRWR</sequence>
<feature type="region of interest" description="Disordered" evidence="1">
    <location>
        <begin position="24"/>
        <end position="46"/>
    </location>
</feature>
<comment type="caution">
    <text evidence="2">The sequence shown here is derived from an EMBL/GenBank/DDBJ whole genome shotgun (WGS) entry which is preliminary data.</text>
</comment>
<evidence type="ECO:0000313" key="2">
    <source>
        <dbReference type="EMBL" id="MDN3713951.1"/>
    </source>
</evidence>
<dbReference type="Proteomes" id="UP001243846">
    <property type="component" value="Unassembled WGS sequence"/>
</dbReference>
<gene>
    <name evidence="2" type="ORF">QWZ10_23190</name>
</gene>
<dbReference type="EMBL" id="JAUFRC010000003">
    <property type="protein sequence ID" value="MDN3713951.1"/>
    <property type="molecule type" value="Genomic_DNA"/>
</dbReference>
<accession>A0ABT8DC81</accession>
<organism evidence="2 3">
    <name type="scientific">Paracoccus cavernae</name>
    <dbReference type="NCBI Taxonomy" id="1571207"/>
    <lineage>
        <taxon>Bacteria</taxon>
        <taxon>Pseudomonadati</taxon>
        <taxon>Pseudomonadota</taxon>
        <taxon>Alphaproteobacteria</taxon>
        <taxon>Rhodobacterales</taxon>
        <taxon>Paracoccaceae</taxon>
        <taxon>Paracoccus</taxon>
    </lineage>
</organism>
<evidence type="ECO:0000256" key="1">
    <source>
        <dbReference type="SAM" id="MobiDB-lite"/>
    </source>
</evidence>
<proteinExistence type="predicted"/>
<name>A0ABT8DC81_9RHOB</name>
<protein>
    <submittedName>
        <fullName evidence="2">Uncharacterized protein</fullName>
    </submittedName>
</protein>
<reference evidence="3" key="1">
    <citation type="journal article" date="2019" name="Int. J. Syst. Evol. Microbiol.">
        <title>The Global Catalogue of Microorganisms (GCM) 10K type strain sequencing project: providing services to taxonomists for standard genome sequencing and annotation.</title>
        <authorList>
            <consortium name="The Broad Institute Genomics Platform"/>
            <consortium name="The Broad Institute Genome Sequencing Center for Infectious Disease"/>
            <person name="Wu L."/>
            <person name="Ma J."/>
        </authorList>
    </citation>
    <scope>NUCLEOTIDE SEQUENCE [LARGE SCALE GENOMIC DNA]</scope>
    <source>
        <strain evidence="3">CECT 8482</strain>
    </source>
</reference>
<keyword evidence="3" id="KW-1185">Reference proteome</keyword>
<evidence type="ECO:0000313" key="3">
    <source>
        <dbReference type="Proteomes" id="UP001243846"/>
    </source>
</evidence>